<keyword evidence="3" id="KW-1185">Reference proteome</keyword>
<gene>
    <name evidence="2" type="ORF">B0T23DRAFT_394568</name>
</gene>
<comment type="caution">
    <text evidence="2">The sequence shown here is derived from an EMBL/GenBank/DDBJ whole genome shotgun (WGS) entry which is preliminary data.</text>
</comment>
<evidence type="ECO:0000313" key="3">
    <source>
        <dbReference type="Proteomes" id="UP001285908"/>
    </source>
</evidence>
<dbReference type="InterPro" id="IPR011044">
    <property type="entry name" value="Quino_amine_DH_bsu"/>
</dbReference>
<dbReference type="Proteomes" id="UP001285908">
    <property type="component" value="Unassembled WGS sequence"/>
</dbReference>
<reference evidence="2 3" key="1">
    <citation type="journal article" date="2023" name="Mol. Phylogenet. Evol.">
        <title>Genome-scale phylogeny and comparative genomics of the fungal order Sordariales.</title>
        <authorList>
            <person name="Hensen N."/>
            <person name="Bonometti L."/>
            <person name="Westerberg I."/>
            <person name="Brannstrom I.O."/>
            <person name="Guillou S."/>
            <person name="Cros-Aarteil S."/>
            <person name="Calhoun S."/>
            <person name="Haridas S."/>
            <person name="Kuo A."/>
            <person name="Mondo S."/>
            <person name="Pangilinan J."/>
            <person name="Riley R."/>
            <person name="LaButti K."/>
            <person name="Andreopoulos B."/>
            <person name="Lipzen A."/>
            <person name="Chen C."/>
            <person name="Yan M."/>
            <person name="Daum C."/>
            <person name="Ng V."/>
            <person name="Clum A."/>
            <person name="Steindorff A."/>
            <person name="Ohm R.A."/>
            <person name="Martin F."/>
            <person name="Silar P."/>
            <person name="Natvig D.O."/>
            <person name="Lalanne C."/>
            <person name="Gautier V."/>
            <person name="Ament-Velasquez S.L."/>
            <person name="Kruys A."/>
            <person name="Hutchinson M.I."/>
            <person name="Powell A.J."/>
            <person name="Barry K."/>
            <person name="Miller A.N."/>
            <person name="Grigoriev I.V."/>
            <person name="Debuchy R."/>
            <person name="Gladieux P."/>
            <person name="Hiltunen Thoren M."/>
            <person name="Johannesson H."/>
        </authorList>
    </citation>
    <scope>NUCLEOTIDE SEQUENCE [LARGE SCALE GENOMIC DNA]</scope>
    <source>
        <strain evidence="2 3">FGSC 10403</strain>
    </source>
</reference>
<dbReference type="EMBL" id="JAULSX010000003">
    <property type="protein sequence ID" value="KAK3494446.1"/>
    <property type="molecule type" value="Genomic_DNA"/>
</dbReference>
<sequence length="431" mass="48271">MKLGTFITHVLAAAATLGVYAIPTQRRPVSETGGGLKVANLSNGLPEDVQTLRRRYESPEAVRPDWPDCPEFNKGSFDIKYPKLYPTSAAWDGNQCVLFIGSQAAPEVIVYDPYNGHVVRVVEIPDIAHNTDYYISSVHWDFYTGLWTFLATSRRAEESGNNHVIKYDVYKNAFIWKVNLKALTSKVGGCYGLETDFEGNTYVACTDGNTIIRILFDGQFPKTWWPEHIDPIDRAIRGLAAIPDSSRLLTHNGEGLIGALDMTMEFGQRLPDWLANTNMMIPDVQGITLPPKYKSHVCLLTSPTQGVQVVEAMGWLWQTEDYLNHRHAVQHTFTVIPPPPAIAAENGYPSDTVQVGSNSIFTLFEYKDGHKNGDESVWHFEDITQAIEQNLALLHGPNGFTGWNDPMIWPDADEIRLKTDLPEGWHLNRGT</sequence>
<organism evidence="2 3">
    <name type="scientific">Neurospora hispaniola</name>
    <dbReference type="NCBI Taxonomy" id="588809"/>
    <lineage>
        <taxon>Eukaryota</taxon>
        <taxon>Fungi</taxon>
        <taxon>Dikarya</taxon>
        <taxon>Ascomycota</taxon>
        <taxon>Pezizomycotina</taxon>
        <taxon>Sordariomycetes</taxon>
        <taxon>Sordariomycetidae</taxon>
        <taxon>Sordariales</taxon>
        <taxon>Sordariaceae</taxon>
        <taxon>Neurospora</taxon>
    </lineage>
</organism>
<accession>A0AAJ0I9H5</accession>
<protein>
    <submittedName>
        <fullName evidence="2">Uncharacterized protein</fullName>
    </submittedName>
</protein>
<proteinExistence type="predicted"/>
<feature type="chain" id="PRO_5042498593" evidence="1">
    <location>
        <begin position="22"/>
        <end position="431"/>
    </location>
</feature>
<keyword evidence="1" id="KW-0732">Signal</keyword>
<dbReference type="GeneID" id="87875757"/>
<dbReference type="AlphaFoldDB" id="A0AAJ0I9H5"/>
<dbReference type="SUPFAM" id="SSF50969">
    <property type="entry name" value="YVTN repeat-like/Quinoprotein amine dehydrogenase"/>
    <property type="match status" value="1"/>
</dbReference>
<evidence type="ECO:0000256" key="1">
    <source>
        <dbReference type="SAM" id="SignalP"/>
    </source>
</evidence>
<name>A0AAJ0I9H5_9PEZI</name>
<dbReference type="RefSeq" id="XP_062693875.1">
    <property type="nucleotide sequence ID" value="XM_062838135.1"/>
</dbReference>
<feature type="signal peptide" evidence="1">
    <location>
        <begin position="1"/>
        <end position="21"/>
    </location>
</feature>
<evidence type="ECO:0000313" key="2">
    <source>
        <dbReference type="EMBL" id="KAK3494446.1"/>
    </source>
</evidence>